<dbReference type="InterPro" id="IPR023346">
    <property type="entry name" value="Lysozyme-like_dom_sf"/>
</dbReference>
<dbReference type="GO" id="GO:0071555">
    <property type="term" value="P:cell wall organization"/>
    <property type="evidence" value="ECO:0007669"/>
    <property type="project" value="UniProtKB-KW"/>
</dbReference>
<accession>A0A2N0VIK7</accession>
<keyword evidence="14" id="KW-0511">Multifunctional enzyme</keyword>
<evidence type="ECO:0000256" key="17">
    <source>
        <dbReference type="ARBA" id="ARBA00049902"/>
    </source>
</evidence>
<sequence>MKSNSYASFPLWKKVLSAAVLAPVVIFLFIFLLTLSGVFGPVPGTKELSQLDLDNATVLISSDGVQMGSFRDQNRVYVPLDEISPNMVDALLAIEDIRFRSHNGVDYRALARVFVKTILMGQNTGGGSTLTQQLAKNLYPREGNGGLMLVTDKLREMIIANRIESVYSKDEILELYLNNVSFGEDTFGIEMASYRFFSKSSADLNLNEAATLAGVLKATTYYNPHRNPDRAQTRRNLVLLQMEKYGLIESDQVSEWINRELPVDYDRSAGIQNIAPYFKVQIQKELESILDTLGTKQELGNDLSNNGLTVHTSLDTRIQRAAEVAVKNQMKQLQAIFDREIDNRPIFGEEDPEVLQVWRRSESYQRLQAEGISEEEIEQILHEPVPSLLYSWDGYRKTEISPYDEIRYYLSFLNAGFYAIHPENGHVLAWVGGIDYRHFPYDQVLASRQPGSAFKPILYAAAIESGRTPCDYQRNMLAQYAEYDDWTPRNNDQEYGGRFSLQAALAQSVNTVAVQLAGETGIETIRNTAWNMGITAPLPDGPSVALGTAEMSLMELTTAYTAFLNEGKPVEPIFITKIYTDEGELIYEAGDENVESNQIHLPVSGGLEIETPFSSTSSDRITDETAATMVTMLEKTVNEGTGVPLRSQFQISHALGGKTGTTQNFTDGWFIGFTPDMVFGTRVGGWNHRVRFREYPAYASQTALPIAGTFLQNMTQTDDLPAVPNAFRPNQIDTPYSLACTDTRNDKFTDRIRDFFTGKSSDEPRVIGETDDDDKKGNIFKRIGRKLGITKDDEN</sequence>
<dbReference type="EMBL" id="PISP01000001">
    <property type="protein sequence ID" value="PKD44027.1"/>
    <property type="molecule type" value="Genomic_DNA"/>
</dbReference>
<protein>
    <submittedName>
        <fullName evidence="20">Penicillin-binding protein</fullName>
    </submittedName>
</protein>
<organism evidence="20 21">
    <name type="scientific">Rhodohalobacter barkolensis</name>
    <dbReference type="NCBI Taxonomy" id="2053187"/>
    <lineage>
        <taxon>Bacteria</taxon>
        <taxon>Pseudomonadati</taxon>
        <taxon>Balneolota</taxon>
        <taxon>Balneolia</taxon>
        <taxon>Balneolales</taxon>
        <taxon>Balneolaceae</taxon>
        <taxon>Rhodohalobacter</taxon>
    </lineage>
</organism>
<dbReference type="GO" id="GO:0008658">
    <property type="term" value="F:penicillin binding"/>
    <property type="evidence" value="ECO:0007669"/>
    <property type="project" value="InterPro"/>
</dbReference>
<evidence type="ECO:0000256" key="4">
    <source>
        <dbReference type="ARBA" id="ARBA00007739"/>
    </source>
</evidence>
<comment type="subcellular location">
    <subcellularLocation>
        <location evidence="1">Cell membrane</location>
    </subcellularLocation>
</comment>
<dbReference type="GO" id="GO:0009252">
    <property type="term" value="P:peptidoglycan biosynthetic process"/>
    <property type="evidence" value="ECO:0007669"/>
    <property type="project" value="UniProtKB-KW"/>
</dbReference>
<evidence type="ECO:0000256" key="3">
    <source>
        <dbReference type="ARBA" id="ARBA00007090"/>
    </source>
</evidence>
<comment type="catalytic activity">
    <reaction evidence="16">
        <text>Preferential cleavage: (Ac)2-L-Lys-D-Ala-|-D-Ala. Also transpeptidation of peptidyl-alanyl moieties that are N-acyl substituents of D-alanine.</text>
        <dbReference type="EC" id="3.4.16.4"/>
    </reaction>
</comment>
<gene>
    <name evidence="20" type="ORF">CWD77_00680</name>
</gene>
<evidence type="ECO:0000256" key="1">
    <source>
        <dbReference type="ARBA" id="ARBA00004236"/>
    </source>
</evidence>
<evidence type="ECO:0000256" key="6">
    <source>
        <dbReference type="ARBA" id="ARBA00022645"/>
    </source>
</evidence>
<evidence type="ECO:0000256" key="11">
    <source>
        <dbReference type="ARBA" id="ARBA00022960"/>
    </source>
</evidence>
<dbReference type="InterPro" id="IPR012338">
    <property type="entry name" value="Beta-lactam/transpept-like"/>
</dbReference>
<evidence type="ECO:0000256" key="10">
    <source>
        <dbReference type="ARBA" id="ARBA00022801"/>
    </source>
</evidence>
<evidence type="ECO:0000259" key="19">
    <source>
        <dbReference type="Pfam" id="PF00912"/>
    </source>
</evidence>
<feature type="domain" description="Glycosyl transferase family 51" evidence="19">
    <location>
        <begin position="65"/>
        <end position="242"/>
    </location>
</feature>
<evidence type="ECO:0000256" key="13">
    <source>
        <dbReference type="ARBA" id="ARBA00023136"/>
    </source>
</evidence>
<evidence type="ECO:0000256" key="14">
    <source>
        <dbReference type="ARBA" id="ARBA00023268"/>
    </source>
</evidence>
<comment type="catalytic activity">
    <reaction evidence="17">
        <text>[GlcNAc-(1-&gt;4)-Mur2Ac(oyl-L-Ala-gamma-D-Glu-L-Lys-D-Ala-D-Ala)](n)-di-trans,octa-cis-undecaprenyl diphosphate + beta-D-GlcNAc-(1-&gt;4)-Mur2Ac(oyl-L-Ala-gamma-D-Glu-L-Lys-D-Ala-D-Ala)-di-trans,octa-cis-undecaprenyl diphosphate = [GlcNAc-(1-&gt;4)-Mur2Ac(oyl-L-Ala-gamma-D-Glu-L-Lys-D-Ala-D-Ala)](n+1)-di-trans,octa-cis-undecaprenyl diphosphate + di-trans,octa-cis-undecaprenyl diphosphate + H(+)</text>
        <dbReference type="Rhea" id="RHEA:23708"/>
        <dbReference type="Rhea" id="RHEA-COMP:9602"/>
        <dbReference type="Rhea" id="RHEA-COMP:9603"/>
        <dbReference type="ChEBI" id="CHEBI:15378"/>
        <dbReference type="ChEBI" id="CHEBI:58405"/>
        <dbReference type="ChEBI" id="CHEBI:60033"/>
        <dbReference type="ChEBI" id="CHEBI:78435"/>
        <dbReference type="EC" id="2.4.99.28"/>
    </reaction>
</comment>
<evidence type="ECO:0000256" key="8">
    <source>
        <dbReference type="ARBA" id="ARBA00022676"/>
    </source>
</evidence>
<evidence type="ECO:0000256" key="7">
    <source>
        <dbReference type="ARBA" id="ARBA00022670"/>
    </source>
</evidence>
<dbReference type="AlphaFoldDB" id="A0A2N0VIK7"/>
<dbReference type="SUPFAM" id="SSF53955">
    <property type="entry name" value="Lysozyme-like"/>
    <property type="match status" value="1"/>
</dbReference>
<dbReference type="RefSeq" id="WP_101071270.1">
    <property type="nucleotide sequence ID" value="NZ_PISP01000001.1"/>
</dbReference>
<keyword evidence="10" id="KW-0378">Hydrolase</keyword>
<evidence type="ECO:0000313" key="20">
    <source>
        <dbReference type="EMBL" id="PKD44027.1"/>
    </source>
</evidence>
<evidence type="ECO:0000256" key="16">
    <source>
        <dbReference type="ARBA" id="ARBA00034000"/>
    </source>
</evidence>
<comment type="similarity">
    <text evidence="3">In the C-terminal section; belongs to the transpeptidase family.</text>
</comment>
<evidence type="ECO:0000256" key="9">
    <source>
        <dbReference type="ARBA" id="ARBA00022679"/>
    </source>
</evidence>
<evidence type="ECO:0000259" key="18">
    <source>
        <dbReference type="Pfam" id="PF00905"/>
    </source>
</evidence>
<keyword evidence="11" id="KW-0133">Cell shape</keyword>
<comment type="caution">
    <text evidence="20">The sequence shown here is derived from an EMBL/GenBank/DDBJ whole genome shotgun (WGS) entry which is preliminary data.</text>
</comment>
<dbReference type="InterPro" id="IPR001460">
    <property type="entry name" value="PCN-bd_Tpept"/>
</dbReference>
<feature type="domain" description="Penicillin-binding protein transpeptidase" evidence="18">
    <location>
        <begin position="417"/>
        <end position="676"/>
    </location>
</feature>
<dbReference type="InterPro" id="IPR001264">
    <property type="entry name" value="Glyco_trans_51"/>
</dbReference>
<dbReference type="GO" id="GO:0030288">
    <property type="term" value="C:outer membrane-bounded periplasmic space"/>
    <property type="evidence" value="ECO:0007669"/>
    <property type="project" value="TreeGrafter"/>
</dbReference>
<keyword evidence="21" id="KW-1185">Reference proteome</keyword>
<keyword evidence="7" id="KW-0645">Protease</keyword>
<proteinExistence type="inferred from homology"/>
<dbReference type="GO" id="GO:0005886">
    <property type="term" value="C:plasma membrane"/>
    <property type="evidence" value="ECO:0007669"/>
    <property type="project" value="UniProtKB-SubCell"/>
</dbReference>
<keyword evidence="15" id="KW-0961">Cell wall biogenesis/degradation</keyword>
<comment type="pathway">
    <text evidence="2">Cell wall biogenesis; peptidoglycan biosynthesis.</text>
</comment>
<evidence type="ECO:0000313" key="21">
    <source>
        <dbReference type="Proteomes" id="UP000233398"/>
    </source>
</evidence>
<dbReference type="Pfam" id="PF00905">
    <property type="entry name" value="Transpeptidase"/>
    <property type="match status" value="1"/>
</dbReference>
<keyword evidence="6" id="KW-0121">Carboxypeptidase</keyword>
<dbReference type="InterPro" id="IPR050396">
    <property type="entry name" value="Glycosyltr_51/Transpeptidase"/>
</dbReference>
<comment type="similarity">
    <text evidence="4">In the N-terminal section; belongs to the glycosyltransferase 51 family.</text>
</comment>
<evidence type="ECO:0000256" key="5">
    <source>
        <dbReference type="ARBA" id="ARBA00022475"/>
    </source>
</evidence>
<dbReference type="PANTHER" id="PTHR32282:SF11">
    <property type="entry name" value="PENICILLIN-BINDING PROTEIN 1B"/>
    <property type="match status" value="1"/>
</dbReference>
<keyword evidence="9" id="KW-0808">Transferase</keyword>
<dbReference type="Pfam" id="PF00912">
    <property type="entry name" value="Transgly"/>
    <property type="match status" value="1"/>
</dbReference>
<dbReference type="Gene3D" id="1.10.3810.10">
    <property type="entry name" value="Biosynthetic peptidoglycan transglycosylase-like"/>
    <property type="match status" value="1"/>
</dbReference>
<dbReference type="InterPro" id="IPR036950">
    <property type="entry name" value="PBP_transglycosylase"/>
</dbReference>
<keyword evidence="12" id="KW-0573">Peptidoglycan synthesis</keyword>
<dbReference type="GO" id="GO:0009002">
    <property type="term" value="F:serine-type D-Ala-D-Ala carboxypeptidase activity"/>
    <property type="evidence" value="ECO:0007669"/>
    <property type="project" value="UniProtKB-EC"/>
</dbReference>
<keyword evidence="8" id="KW-0328">Glycosyltransferase</keyword>
<evidence type="ECO:0000256" key="15">
    <source>
        <dbReference type="ARBA" id="ARBA00023316"/>
    </source>
</evidence>
<dbReference type="SUPFAM" id="SSF56601">
    <property type="entry name" value="beta-lactamase/transpeptidase-like"/>
    <property type="match status" value="1"/>
</dbReference>
<dbReference type="Proteomes" id="UP000233398">
    <property type="component" value="Unassembled WGS sequence"/>
</dbReference>
<dbReference type="Gene3D" id="3.40.710.10">
    <property type="entry name" value="DD-peptidase/beta-lactamase superfamily"/>
    <property type="match status" value="2"/>
</dbReference>
<dbReference type="GO" id="GO:0008955">
    <property type="term" value="F:peptidoglycan glycosyltransferase activity"/>
    <property type="evidence" value="ECO:0007669"/>
    <property type="project" value="UniProtKB-EC"/>
</dbReference>
<keyword evidence="13" id="KW-0472">Membrane</keyword>
<dbReference type="PANTHER" id="PTHR32282">
    <property type="entry name" value="BINDING PROTEIN TRANSPEPTIDASE, PUTATIVE-RELATED"/>
    <property type="match status" value="1"/>
</dbReference>
<dbReference type="GO" id="GO:0008360">
    <property type="term" value="P:regulation of cell shape"/>
    <property type="evidence" value="ECO:0007669"/>
    <property type="project" value="UniProtKB-KW"/>
</dbReference>
<name>A0A2N0VIK7_9BACT</name>
<dbReference type="GO" id="GO:0006508">
    <property type="term" value="P:proteolysis"/>
    <property type="evidence" value="ECO:0007669"/>
    <property type="project" value="UniProtKB-KW"/>
</dbReference>
<reference evidence="20 21" key="1">
    <citation type="submission" date="2017-11" db="EMBL/GenBank/DDBJ databases">
        <title>Rhodohalobacter 15182 sp. nov., isolated from a salt lake.</title>
        <authorList>
            <person name="Han S."/>
        </authorList>
    </citation>
    <scope>NUCLEOTIDE SEQUENCE [LARGE SCALE GENOMIC DNA]</scope>
    <source>
        <strain evidence="20 21">15182</strain>
    </source>
</reference>
<evidence type="ECO:0000256" key="2">
    <source>
        <dbReference type="ARBA" id="ARBA00004752"/>
    </source>
</evidence>
<dbReference type="OrthoDB" id="9766909at2"/>
<evidence type="ECO:0000256" key="12">
    <source>
        <dbReference type="ARBA" id="ARBA00022984"/>
    </source>
</evidence>
<keyword evidence="5" id="KW-1003">Cell membrane</keyword>